<evidence type="ECO:0000259" key="1">
    <source>
        <dbReference type="Pfam" id="PF03551"/>
    </source>
</evidence>
<dbReference type="InterPro" id="IPR036388">
    <property type="entry name" value="WH-like_DNA-bd_sf"/>
</dbReference>
<dbReference type="SUPFAM" id="SSF46785">
    <property type="entry name" value="Winged helix' DNA-binding domain"/>
    <property type="match status" value="1"/>
</dbReference>
<keyword evidence="3" id="KW-1185">Reference proteome</keyword>
<dbReference type="RefSeq" id="WP_192279494.1">
    <property type="nucleotide sequence ID" value="NZ_JACZDF010000003.1"/>
</dbReference>
<dbReference type="Proteomes" id="UP000642107">
    <property type="component" value="Unassembled WGS sequence"/>
</dbReference>
<dbReference type="Pfam" id="PF03551">
    <property type="entry name" value="PadR"/>
    <property type="match status" value="1"/>
</dbReference>
<reference evidence="2 3" key="1">
    <citation type="submission" date="2020-09" db="EMBL/GenBank/DDBJ databases">
        <title>Flavimobilis rhizosphaerae sp. nov., isolated from rhizosphere soil of Spartina alterniflora.</title>
        <authorList>
            <person name="Hanqin C."/>
        </authorList>
    </citation>
    <scope>NUCLEOTIDE SEQUENCE [LARGE SCALE GENOMIC DNA]</scope>
    <source>
        <strain evidence="2 3">GY 10621</strain>
    </source>
</reference>
<proteinExistence type="predicted"/>
<evidence type="ECO:0000313" key="3">
    <source>
        <dbReference type="Proteomes" id="UP000642107"/>
    </source>
</evidence>
<dbReference type="Gene3D" id="1.10.10.10">
    <property type="entry name" value="Winged helix-like DNA-binding domain superfamily/Winged helix DNA-binding domain"/>
    <property type="match status" value="1"/>
</dbReference>
<dbReference type="InterPro" id="IPR005149">
    <property type="entry name" value="Tscrpt_reg_PadR_N"/>
</dbReference>
<gene>
    <name evidence="2" type="ORF">IGS67_08190</name>
</gene>
<feature type="domain" description="Transcription regulator PadR N-terminal" evidence="1">
    <location>
        <begin position="7"/>
        <end position="80"/>
    </location>
</feature>
<comment type="caution">
    <text evidence="2">The sequence shown here is derived from an EMBL/GenBank/DDBJ whole genome shotgun (WGS) entry which is preliminary data.</text>
</comment>
<dbReference type="EMBL" id="JACZDF010000003">
    <property type="protein sequence ID" value="MBD9699467.1"/>
    <property type="molecule type" value="Genomic_DNA"/>
</dbReference>
<name>A0ABR9DQS5_9MICO</name>
<organism evidence="2 3">
    <name type="scientific">Flavimobilis rhizosphaerae</name>
    <dbReference type="NCBI Taxonomy" id="2775421"/>
    <lineage>
        <taxon>Bacteria</taxon>
        <taxon>Bacillati</taxon>
        <taxon>Actinomycetota</taxon>
        <taxon>Actinomycetes</taxon>
        <taxon>Micrococcales</taxon>
        <taxon>Jonesiaceae</taxon>
        <taxon>Flavimobilis</taxon>
    </lineage>
</organism>
<dbReference type="PANTHER" id="PTHR43252">
    <property type="entry name" value="TRANSCRIPTIONAL REGULATOR YQJI"/>
    <property type="match status" value="1"/>
</dbReference>
<accession>A0ABR9DQS5</accession>
<sequence>MTVPMALLAFLDAGPTHGFALKRRYDELLGQGRELKYGQVYSTLARLERDGLAGGVGIEQGEGADRKVYAITPDGAGELDAWLSTPHVPSGRPSELFTKVVLALVAGRSATDVLDGQRAAYLARMRELTAARRAGDLVDRLAGDYEIAHLDADLRWIELAGARLDQLAAEVRGGSHPLTPLTEETR</sequence>
<dbReference type="PANTHER" id="PTHR43252:SF6">
    <property type="entry name" value="NEGATIVE TRANSCRIPTION REGULATOR PADR"/>
    <property type="match status" value="1"/>
</dbReference>
<protein>
    <submittedName>
        <fullName evidence="2">Helix-turn-helix transcriptional regulator</fullName>
    </submittedName>
</protein>
<dbReference type="InterPro" id="IPR036390">
    <property type="entry name" value="WH_DNA-bd_sf"/>
</dbReference>
<evidence type="ECO:0000313" key="2">
    <source>
        <dbReference type="EMBL" id="MBD9699467.1"/>
    </source>
</evidence>